<keyword evidence="1" id="KW-0175">Coiled coil</keyword>
<dbReference type="Gene3D" id="3.40.50.150">
    <property type="entry name" value="Vaccinia Virus protein VP39"/>
    <property type="match status" value="1"/>
</dbReference>
<dbReference type="PANTHER" id="PTHR43861">
    <property type="entry name" value="TRANS-ACONITATE 2-METHYLTRANSFERASE-RELATED"/>
    <property type="match status" value="1"/>
</dbReference>
<dbReference type="CDD" id="cd02440">
    <property type="entry name" value="AdoMet_MTases"/>
    <property type="match status" value="1"/>
</dbReference>
<gene>
    <name evidence="3" type="primary">orf9</name>
</gene>
<dbReference type="EMBL" id="MK551183">
    <property type="protein sequence ID" value="QCH03185.1"/>
    <property type="molecule type" value="Genomic_DNA"/>
</dbReference>
<dbReference type="SUPFAM" id="SSF53335">
    <property type="entry name" value="S-adenosyl-L-methionine-dependent methyltransferases"/>
    <property type="match status" value="1"/>
</dbReference>
<accession>A0A4D6U7H4</accession>
<sequence>MERLNLSEKPEHALAEASIHCARYANILPLVKNKTVLDIACGEGYGSALLKKAGAKRVVAVDISSESIEQARKIFGQYGVEYLVGDATRVAELCGKEIFDIVISIETIEHLEQPHDFLHAIKLSAKKDAVFYITCPNDYWYYPKETESNPYHLKKYSFEDFSELTIPILGDNVQWGIGTAVFGFGTIPLDNAKFDKLGKSWIDVINTETTVCVSNLSDSAANMHNCSYYVGLWNAKETSFSNSVFAINMNYYARLFDELEFNVINVLKENQKDNNVAIDILKNDICALSNALDDAQGQVKKLQLESYSVELEREKNADLKNELKRARLLLLAVRSENEALKESIARERERGLSLQSEISHLQVENKKLTTDIDMLRANERHLVATVTNMEVPYYRYLRVSRLIPSPFKRCVMKLVKKVRG</sequence>
<name>A0A4D6U7H4_PLESH</name>
<dbReference type="GO" id="GO:0008757">
    <property type="term" value="F:S-adenosylmethionine-dependent methyltransferase activity"/>
    <property type="evidence" value="ECO:0007669"/>
    <property type="project" value="InterPro"/>
</dbReference>
<evidence type="ECO:0000313" key="3">
    <source>
        <dbReference type="EMBL" id="QCH03185.1"/>
    </source>
</evidence>
<proteinExistence type="predicted"/>
<reference evidence="3" key="1">
    <citation type="journal article" date="2019" name="Front. Microbiol.">
        <title>O-Antigen Gene Clusters of Plesiomonas shigelloides Serogroups and Its Application in Development of a Molecular Serotyping Scheme.</title>
        <authorList>
            <person name="Xi D."/>
            <person name="Wang X."/>
            <person name="Ning K."/>
            <person name="Liu Q."/>
            <person name="Jing F."/>
            <person name="Guo X."/>
            <person name="Cao B."/>
        </authorList>
    </citation>
    <scope>NUCLEOTIDE SEQUENCE</scope>
    <source>
        <strain evidence="3">O25H3</strain>
    </source>
</reference>
<dbReference type="RefSeq" id="WP_152107726.1">
    <property type="nucleotide sequence ID" value="NZ_WEKD01000064.1"/>
</dbReference>
<feature type="domain" description="Methyltransferase type 11" evidence="2">
    <location>
        <begin position="37"/>
        <end position="132"/>
    </location>
</feature>
<feature type="coiled-coil region" evidence="1">
    <location>
        <begin position="309"/>
        <end position="378"/>
    </location>
</feature>
<evidence type="ECO:0000259" key="2">
    <source>
        <dbReference type="Pfam" id="PF08241"/>
    </source>
</evidence>
<dbReference type="InterPro" id="IPR029063">
    <property type="entry name" value="SAM-dependent_MTases_sf"/>
</dbReference>
<protein>
    <recommendedName>
        <fullName evidence="2">Methyltransferase type 11 domain-containing protein</fullName>
    </recommendedName>
</protein>
<organism evidence="3">
    <name type="scientific">Plesiomonas shigelloides</name>
    <name type="common">Aeromonas shigelloides</name>
    <dbReference type="NCBI Taxonomy" id="703"/>
    <lineage>
        <taxon>Bacteria</taxon>
        <taxon>Pseudomonadati</taxon>
        <taxon>Pseudomonadota</taxon>
        <taxon>Gammaproteobacteria</taxon>
        <taxon>Enterobacterales</taxon>
        <taxon>Enterobacteriaceae</taxon>
        <taxon>Plesiomonas</taxon>
    </lineage>
</organism>
<dbReference type="AlphaFoldDB" id="A0A4D6U7H4"/>
<evidence type="ECO:0000256" key="1">
    <source>
        <dbReference type="SAM" id="Coils"/>
    </source>
</evidence>
<dbReference type="Pfam" id="PF08241">
    <property type="entry name" value="Methyltransf_11"/>
    <property type="match status" value="1"/>
</dbReference>
<dbReference type="PANTHER" id="PTHR43861:SF6">
    <property type="entry name" value="METHYLTRANSFERASE TYPE 11"/>
    <property type="match status" value="1"/>
</dbReference>
<dbReference type="InterPro" id="IPR013216">
    <property type="entry name" value="Methyltransf_11"/>
</dbReference>